<dbReference type="InterPro" id="IPR000209">
    <property type="entry name" value="Peptidase_S8/S53_dom"/>
</dbReference>
<feature type="active site" description="Charge relay system" evidence="7">
    <location>
        <position position="106"/>
    </location>
</feature>
<name>A0A7J6MNH7_PERCH</name>
<evidence type="ECO:0000256" key="1">
    <source>
        <dbReference type="ARBA" id="ARBA00011073"/>
    </source>
</evidence>
<keyword evidence="8" id="KW-0732">Signal</keyword>
<proteinExistence type="inferred from homology"/>
<keyword evidence="4 7" id="KW-0720">Serine protease</keyword>
<evidence type="ECO:0000313" key="10">
    <source>
        <dbReference type="EMBL" id="KAF4672521.1"/>
    </source>
</evidence>
<dbReference type="PROSITE" id="PS00136">
    <property type="entry name" value="SUBTILASE_ASP"/>
    <property type="match status" value="1"/>
</dbReference>
<keyword evidence="11" id="KW-1185">Reference proteome</keyword>
<sequence>MFRLLVNLGYFAGALAIRHTGENISGMANGPPVNDPLYKNQASYLEAINVPAAWKRLASTKVARTRVTVALIDTGVKPDHPDLIANLVKGYNVYDHSDNTGDQEGHGTEMAGILGATINNREGIAGVMDLVNIFPIYEGITDTPPTTIAAIDYVIRNRKSKGITFILMASSDETIEPAVVSKIKEADKAGILMIVTAGNKGKNITTEKTFPCSLTEQLSGVLCVAATEQSKMQLPYFSNFASYVDIAAPGVNIMTTGNDVNYKTMPGTSPAAGIVAGVAAMLYSVAPKLTPADVEKILKDTSRKGLKDSKGKTTLAFGRVDADKAVAKLIPR</sequence>
<feature type="chain" id="PRO_5029880960" description="subtilisin" evidence="8">
    <location>
        <begin position="17"/>
        <end position="332"/>
    </location>
</feature>
<evidence type="ECO:0000313" key="11">
    <source>
        <dbReference type="Proteomes" id="UP000591131"/>
    </source>
</evidence>
<evidence type="ECO:0000256" key="5">
    <source>
        <dbReference type="ARBA" id="ARBA00023529"/>
    </source>
</evidence>
<dbReference type="OrthoDB" id="531541at2759"/>
<evidence type="ECO:0000259" key="9">
    <source>
        <dbReference type="Pfam" id="PF00082"/>
    </source>
</evidence>
<feature type="active site" description="Charge relay system" evidence="7">
    <location>
        <position position="73"/>
    </location>
</feature>
<dbReference type="PANTHER" id="PTHR43806:SF11">
    <property type="entry name" value="CEREVISIN-RELATED"/>
    <property type="match status" value="1"/>
</dbReference>
<keyword evidence="3 7" id="KW-0378">Hydrolase</keyword>
<dbReference type="InterPro" id="IPR050131">
    <property type="entry name" value="Peptidase_S8_subtilisin-like"/>
</dbReference>
<organism evidence="10 11">
    <name type="scientific">Perkinsus chesapeaki</name>
    <name type="common">Clam parasite</name>
    <name type="synonym">Perkinsus andrewsi</name>
    <dbReference type="NCBI Taxonomy" id="330153"/>
    <lineage>
        <taxon>Eukaryota</taxon>
        <taxon>Sar</taxon>
        <taxon>Alveolata</taxon>
        <taxon>Perkinsozoa</taxon>
        <taxon>Perkinsea</taxon>
        <taxon>Perkinsida</taxon>
        <taxon>Perkinsidae</taxon>
        <taxon>Perkinsus</taxon>
    </lineage>
</organism>
<dbReference type="PANTHER" id="PTHR43806">
    <property type="entry name" value="PEPTIDASE S8"/>
    <property type="match status" value="1"/>
</dbReference>
<evidence type="ECO:0000256" key="7">
    <source>
        <dbReference type="PROSITE-ProRule" id="PRU01240"/>
    </source>
</evidence>
<dbReference type="EC" id="3.4.21.62" evidence="6"/>
<dbReference type="InterPro" id="IPR023827">
    <property type="entry name" value="Peptidase_S8_Asp-AS"/>
</dbReference>
<comment type="catalytic activity">
    <reaction evidence="5">
        <text>Hydrolysis of proteins with broad specificity for peptide bonds, and a preference for a large uncharged residue in P1. Hydrolyzes peptide amides.</text>
        <dbReference type="EC" id="3.4.21.62"/>
    </reaction>
</comment>
<dbReference type="PRINTS" id="PR00723">
    <property type="entry name" value="SUBTILISIN"/>
</dbReference>
<gene>
    <name evidence="10" type="primary">SUB2_5</name>
    <name evidence="10" type="ORF">FOL47_000436</name>
</gene>
<comment type="similarity">
    <text evidence="1 7">Belongs to the peptidase S8 family.</text>
</comment>
<accession>A0A7J6MNH7</accession>
<dbReference type="Pfam" id="PF00082">
    <property type="entry name" value="Peptidase_S8"/>
    <property type="match status" value="1"/>
</dbReference>
<dbReference type="AlphaFoldDB" id="A0A7J6MNH7"/>
<comment type="caution">
    <text evidence="10">The sequence shown here is derived from an EMBL/GenBank/DDBJ whole genome shotgun (WGS) entry which is preliminary data.</text>
</comment>
<reference evidence="10 11" key="1">
    <citation type="submission" date="2020-04" db="EMBL/GenBank/DDBJ databases">
        <title>Perkinsus chesapeaki whole genome sequence.</title>
        <authorList>
            <person name="Bogema D.R."/>
        </authorList>
    </citation>
    <scope>NUCLEOTIDE SEQUENCE [LARGE SCALE GENOMIC DNA]</scope>
    <source>
        <strain evidence="10">ATCC PRA-425</strain>
    </source>
</reference>
<dbReference type="SUPFAM" id="SSF52743">
    <property type="entry name" value="Subtilisin-like"/>
    <property type="match status" value="1"/>
</dbReference>
<evidence type="ECO:0000256" key="2">
    <source>
        <dbReference type="ARBA" id="ARBA00022670"/>
    </source>
</evidence>
<feature type="domain" description="Peptidase S8/S53" evidence="9">
    <location>
        <begin position="66"/>
        <end position="307"/>
    </location>
</feature>
<evidence type="ECO:0000256" key="4">
    <source>
        <dbReference type="ARBA" id="ARBA00022825"/>
    </source>
</evidence>
<dbReference type="Proteomes" id="UP000591131">
    <property type="component" value="Unassembled WGS sequence"/>
</dbReference>
<dbReference type="PROSITE" id="PS51892">
    <property type="entry name" value="SUBTILASE"/>
    <property type="match status" value="1"/>
</dbReference>
<dbReference type="EMBL" id="JAAPAO010000107">
    <property type="protein sequence ID" value="KAF4672521.1"/>
    <property type="molecule type" value="Genomic_DNA"/>
</dbReference>
<dbReference type="InterPro" id="IPR036852">
    <property type="entry name" value="Peptidase_S8/S53_dom_sf"/>
</dbReference>
<dbReference type="GO" id="GO:0004252">
    <property type="term" value="F:serine-type endopeptidase activity"/>
    <property type="evidence" value="ECO:0007669"/>
    <property type="project" value="UniProtKB-UniRule"/>
</dbReference>
<protein>
    <recommendedName>
        <fullName evidence="6">subtilisin</fullName>
        <ecNumber evidence="6">3.4.21.62</ecNumber>
    </recommendedName>
</protein>
<dbReference type="GO" id="GO:0006508">
    <property type="term" value="P:proteolysis"/>
    <property type="evidence" value="ECO:0007669"/>
    <property type="project" value="UniProtKB-KW"/>
</dbReference>
<dbReference type="Gene3D" id="3.40.50.200">
    <property type="entry name" value="Peptidase S8/S53 domain"/>
    <property type="match status" value="1"/>
</dbReference>
<keyword evidence="2 7" id="KW-0645">Protease</keyword>
<feature type="active site" description="Charge relay system" evidence="7">
    <location>
        <position position="269"/>
    </location>
</feature>
<dbReference type="InterPro" id="IPR015500">
    <property type="entry name" value="Peptidase_S8_subtilisin-rel"/>
</dbReference>
<feature type="signal peptide" evidence="8">
    <location>
        <begin position="1"/>
        <end position="16"/>
    </location>
</feature>
<evidence type="ECO:0000256" key="8">
    <source>
        <dbReference type="SAM" id="SignalP"/>
    </source>
</evidence>
<evidence type="ECO:0000256" key="6">
    <source>
        <dbReference type="ARBA" id="ARBA00023619"/>
    </source>
</evidence>
<evidence type="ECO:0000256" key="3">
    <source>
        <dbReference type="ARBA" id="ARBA00022801"/>
    </source>
</evidence>